<dbReference type="AlphaFoldDB" id="A0AAW2XIZ1"/>
<sequence length="49" mass="5306">MRAGQWGDGAGNGDGLERGDENRCGEGKGKQRQPRWGKGSGGSYWKGYF</sequence>
<organism evidence="2">
    <name type="scientific">Sesamum latifolium</name>
    <dbReference type="NCBI Taxonomy" id="2727402"/>
    <lineage>
        <taxon>Eukaryota</taxon>
        <taxon>Viridiplantae</taxon>
        <taxon>Streptophyta</taxon>
        <taxon>Embryophyta</taxon>
        <taxon>Tracheophyta</taxon>
        <taxon>Spermatophyta</taxon>
        <taxon>Magnoliopsida</taxon>
        <taxon>eudicotyledons</taxon>
        <taxon>Gunneridae</taxon>
        <taxon>Pentapetalae</taxon>
        <taxon>asterids</taxon>
        <taxon>lamiids</taxon>
        <taxon>Lamiales</taxon>
        <taxon>Pedaliaceae</taxon>
        <taxon>Sesamum</taxon>
    </lineage>
</organism>
<protein>
    <submittedName>
        <fullName evidence="2">Uncharacterized protein</fullName>
    </submittedName>
</protein>
<reference evidence="2" key="1">
    <citation type="submission" date="2020-06" db="EMBL/GenBank/DDBJ databases">
        <authorList>
            <person name="Li T."/>
            <person name="Hu X."/>
            <person name="Zhang T."/>
            <person name="Song X."/>
            <person name="Zhang H."/>
            <person name="Dai N."/>
            <person name="Sheng W."/>
            <person name="Hou X."/>
            <person name="Wei L."/>
        </authorList>
    </citation>
    <scope>NUCLEOTIDE SEQUENCE</scope>
    <source>
        <strain evidence="2">KEN1</strain>
        <tissue evidence="2">Leaf</tissue>
    </source>
</reference>
<evidence type="ECO:0000313" key="2">
    <source>
        <dbReference type="EMBL" id="KAL0453756.1"/>
    </source>
</evidence>
<name>A0AAW2XIZ1_9LAMI</name>
<dbReference type="EMBL" id="JACGWN010000004">
    <property type="protein sequence ID" value="KAL0453756.1"/>
    <property type="molecule type" value="Genomic_DNA"/>
</dbReference>
<feature type="compositionally biased region" description="Basic and acidic residues" evidence="1">
    <location>
        <begin position="15"/>
        <end position="29"/>
    </location>
</feature>
<comment type="caution">
    <text evidence="2">The sequence shown here is derived from an EMBL/GenBank/DDBJ whole genome shotgun (WGS) entry which is preliminary data.</text>
</comment>
<reference evidence="2" key="2">
    <citation type="journal article" date="2024" name="Plant">
        <title>Genomic evolution and insights into agronomic trait innovations of Sesamum species.</title>
        <authorList>
            <person name="Miao H."/>
            <person name="Wang L."/>
            <person name="Qu L."/>
            <person name="Liu H."/>
            <person name="Sun Y."/>
            <person name="Le M."/>
            <person name="Wang Q."/>
            <person name="Wei S."/>
            <person name="Zheng Y."/>
            <person name="Lin W."/>
            <person name="Duan Y."/>
            <person name="Cao H."/>
            <person name="Xiong S."/>
            <person name="Wang X."/>
            <person name="Wei L."/>
            <person name="Li C."/>
            <person name="Ma Q."/>
            <person name="Ju M."/>
            <person name="Zhao R."/>
            <person name="Li G."/>
            <person name="Mu C."/>
            <person name="Tian Q."/>
            <person name="Mei H."/>
            <person name="Zhang T."/>
            <person name="Gao T."/>
            <person name="Zhang H."/>
        </authorList>
    </citation>
    <scope>NUCLEOTIDE SEQUENCE</scope>
    <source>
        <strain evidence="2">KEN1</strain>
    </source>
</reference>
<gene>
    <name evidence="2" type="ORF">Slati_1353700</name>
</gene>
<proteinExistence type="predicted"/>
<evidence type="ECO:0000256" key="1">
    <source>
        <dbReference type="SAM" id="MobiDB-lite"/>
    </source>
</evidence>
<accession>A0AAW2XIZ1</accession>
<feature type="compositionally biased region" description="Gly residues" evidence="1">
    <location>
        <begin position="1"/>
        <end position="14"/>
    </location>
</feature>
<feature type="region of interest" description="Disordered" evidence="1">
    <location>
        <begin position="1"/>
        <end position="49"/>
    </location>
</feature>
<feature type="compositionally biased region" description="Gly residues" evidence="1">
    <location>
        <begin position="38"/>
        <end position="49"/>
    </location>
</feature>